<feature type="non-terminal residue" evidence="2">
    <location>
        <position position="83"/>
    </location>
</feature>
<organism evidence="2 3">
    <name type="scientific">Lophiostoma macrostomum CBS 122681</name>
    <dbReference type="NCBI Taxonomy" id="1314788"/>
    <lineage>
        <taxon>Eukaryota</taxon>
        <taxon>Fungi</taxon>
        <taxon>Dikarya</taxon>
        <taxon>Ascomycota</taxon>
        <taxon>Pezizomycotina</taxon>
        <taxon>Dothideomycetes</taxon>
        <taxon>Pleosporomycetidae</taxon>
        <taxon>Pleosporales</taxon>
        <taxon>Lophiostomataceae</taxon>
        <taxon>Lophiostoma</taxon>
    </lineage>
</organism>
<dbReference type="OrthoDB" id="5407653at2759"/>
<feature type="non-terminal residue" evidence="2">
    <location>
        <position position="1"/>
    </location>
</feature>
<gene>
    <name evidence="2" type="ORF">K491DRAFT_579103</name>
</gene>
<dbReference type="GO" id="GO:0045944">
    <property type="term" value="P:positive regulation of transcription by RNA polymerase II"/>
    <property type="evidence" value="ECO:0007669"/>
    <property type="project" value="TreeGrafter"/>
</dbReference>
<protein>
    <submittedName>
        <fullName evidence="2">Asm-1</fullName>
    </submittedName>
</protein>
<dbReference type="SUPFAM" id="SSF54616">
    <property type="entry name" value="DNA-binding domain of Mlu1-box binding protein MBP1"/>
    <property type="match status" value="1"/>
</dbReference>
<dbReference type="GO" id="GO:0005634">
    <property type="term" value="C:nucleus"/>
    <property type="evidence" value="ECO:0007669"/>
    <property type="project" value="TreeGrafter"/>
</dbReference>
<dbReference type="PANTHER" id="PTHR47792:SF1">
    <property type="entry name" value="PROTEIN SOK2-RELATED"/>
    <property type="match status" value="1"/>
</dbReference>
<evidence type="ECO:0000313" key="3">
    <source>
        <dbReference type="Proteomes" id="UP000799324"/>
    </source>
</evidence>
<feature type="domain" description="KilA/APSES-type HTH DNA-binding" evidence="1">
    <location>
        <begin position="36"/>
        <end position="78"/>
    </location>
</feature>
<proteinExistence type="predicted"/>
<reference evidence="2" key="1">
    <citation type="journal article" date="2020" name="Stud. Mycol.">
        <title>101 Dothideomycetes genomes: a test case for predicting lifestyles and emergence of pathogens.</title>
        <authorList>
            <person name="Haridas S."/>
            <person name="Albert R."/>
            <person name="Binder M."/>
            <person name="Bloem J."/>
            <person name="Labutti K."/>
            <person name="Salamov A."/>
            <person name="Andreopoulos B."/>
            <person name="Baker S."/>
            <person name="Barry K."/>
            <person name="Bills G."/>
            <person name="Bluhm B."/>
            <person name="Cannon C."/>
            <person name="Castanera R."/>
            <person name="Culley D."/>
            <person name="Daum C."/>
            <person name="Ezra D."/>
            <person name="Gonzalez J."/>
            <person name="Henrissat B."/>
            <person name="Kuo A."/>
            <person name="Liang C."/>
            <person name="Lipzen A."/>
            <person name="Lutzoni F."/>
            <person name="Magnuson J."/>
            <person name="Mondo S."/>
            <person name="Nolan M."/>
            <person name="Ohm R."/>
            <person name="Pangilinan J."/>
            <person name="Park H.-J."/>
            <person name="Ramirez L."/>
            <person name="Alfaro M."/>
            <person name="Sun H."/>
            <person name="Tritt A."/>
            <person name="Yoshinaga Y."/>
            <person name="Zwiers L.-H."/>
            <person name="Turgeon B."/>
            <person name="Goodwin S."/>
            <person name="Spatafora J."/>
            <person name="Crous P."/>
            <person name="Grigoriev I."/>
        </authorList>
    </citation>
    <scope>NUCLEOTIDE SEQUENCE</scope>
    <source>
        <strain evidence="2">CBS 122681</strain>
    </source>
</reference>
<dbReference type="Gene3D" id="3.10.260.10">
    <property type="entry name" value="Transcription regulator HTH, APSES-type DNA-binding domain"/>
    <property type="match status" value="1"/>
</dbReference>
<evidence type="ECO:0000313" key="2">
    <source>
        <dbReference type="EMBL" id="KAF2651818.1"/>
    </source>
</evidence>
<dbReference type="Pfam" id="PF04383">
    <property type="entry name" value="KilA-N"/>
    <property type="match status" value="1"/>
</dbReference>
<dbReference type="AlphaFoldDB" id="A0A6A6SZ80"/>
<dbReference type="Proteomes" id="UP000799324">
    <property type="component" value="Unassembled WGS sequence"/>
</dbReference>
<dbReference type="InterPro" id="IPR036887">
    <property type="entry name" value="HTH_APSES_sf"/>
</dbReference>
<dbReference type="InterPro" id="IPR029790">
    <property type="entry name" value="EFG1/Phd1/StuA"/>
</dbReference>
<name>A0A6A6SZ80_9PLEO</name>
<keyword evidence="3" id="KW-1185">Reference proteome</keyword>
<accession>A0A6A6SZ80</accession>
<dbReference type="InterPro" id="IPR018004">
    <property type="entry name" value="KilA/APSES_HTH"/>
</dbReference>
<dbReference type="EMBL" id="MU004416">
    <property type="protein sequence ID" value="KAF2651818.1"/>
    <property type="molecule type" value="Genomic_DNA"/>
</dbReference>
<sequence length="83" mass="9174">FDATGRIPPPGVKPRATAVWWEDEDVICFQVEAKGVCLARREDNHMVNGTKLLNVAGTTRGRRDGILKSEKTRVVVKVGPMDL</sequence>
<evidence type="ECO:0000259" key="1">
    <source>
        <dbReference type="Pfam" id="PF04383"/>
    </source>
</evidence>
<dbReference type="GO" id="GO:0043565">
    <property type="term" value="F:sequence-specific DNA binding"/>
    <property type="evidence" value="ECO:0007669"/>
    <property type="project" value="TreeGrafter"/>
</dbReference>
<dbReference type="GO" id="GO:0003700">
    <property type="term" value="F:DNA-binding transcription factor activity"/>
    <property type="evidence" value="ECO:0007669"/>
    <property type="project" value="TreeGrafter"/>
</dbReference>
<dbReference type="PANTHER" id="PTHR47792">
    <property type="entry name" value="PROTEIN SOK2-RELATED"/>
    <property type="match status" value="1"/>
</dbReference>